<reference evidence="2" key="1">
    <citation type="submission" date="2020-09" db="EMBL/GenBank/DDBJ databases">
        <title>Comparative genome analyses of four rice-infecting Rhizoctonia solani isolates reveal extensive enrichment of homogalacturonan modification genes.</title>
        <authorList>
            <person name="Lee D.-Y."/>
            <person name="Jeon J."/>
            <person name="Kim K.-T."/>
            <person name="Cheong K."/>
            <person name="Song H."/>
            <person name="Choi G."/>
            <person name="Ko J."/>
            <person name="Opiyo S.O."/>
            <person name="Zuo S."/>
            <person name="Madhav S."/>
            <person name="Lee Y.-H."/>
            <person name="Wang G.-L."/>
        </authorList>
    </citation>
    <scope>NUCLEOTIDE SEQUENCE</scope>
    <source>
        <strain evidence="2">AG1-IA WGL</strain>
    </source>
</reference>
<sequence length="882" mass="94537">MPSWIILGVTVSFVVYLLALHRRLTTPNPSVLTYRGPPISSDDLVKVTLPTPHDISEAIKAHGPVTGKAYVVVGGSGLVGQYIVRTLLARGETLVRIIDIVEPKVAANSDANAVDSLSRAEFIQADVTDYQSIADAISRPFGNTGRTAEAVIHTVALIRTFERLEYLKDLSYQVNVEGTKNVLRASQDLGTVGSFVYTSSAGIFVPPSNFLRLGVLGSRGRAVFGDDEPEDSPKTKNHYTNTKFEAEKIVRASDGVKNIRTGVLRPGMAIMGPESIFISMILKNTGVNPTWGGKHMSSMVNAWDLGRAHVQLSDALFGRPEDVAGQSFAITGEAAIYPLSEVLKMMQFYSQHDLKFQPISELMMYFLSFFVEAILLGRYLVLKMVTNITGGQLAPVPKWAVETKLQYIQPAMWDLSLVDIVIDDSRARKILGVTHEAQGRHTLSQGMFAGWRRHHVHEDYIGLEASRPSRSISGLRRISTTRDILAARSFPFLNRLDSSSASLCARKLYPKPTELLDWQSSIEPNTTVPDQLAMLLNSERTMAIQGFLLATHIAVAGARRWTVNNDCPFTIWPAIYTSNTSAVTLSGVETGWEAPPNSSRSFVVPEGWSGAYIWGRRDCNFSSGNSPADTNTTIGGCVSGGCPGGLYCTGLGSPPTTHAEWTLAPGDGSGADYYDISIVQGFNLPMSVVPSAVECGIAECAVDLNAGCPDPLRGPFAPNTNNTVPIGCKSACTANLDGNPDNSAACCTGQFAEPGACPASGVPFYDYFKNACRFTYAYSQDVTSGTALQTCPGSSYPDYAVTFCPPTVLASNTTTQSGGHIATSGTITGIPSMTPAVTNTLTSSRSLGTSLIPSNANSASTLPVTHIGLMLGFVTSVWGSAL</sequence>
<protein>
    <submittedName>
        <fullName evidence="2">Thaumatin family</fullName>
    </submittedName>
</protein>
<dbReference type="Proteomes" id="UP000602905">
    <property type="component" value="Unassembled WGS sequence"/>
</dbReference>
<dbReference type="AlphaFoldDB" id="A0A8H7HKX4"/>
<dbReference type="InterPro" id="IPR002225">
    <property type="entry name" value="3Beta_OHSteriod_DH/Estase"/>
</dbReference>
<dbReference type="PROSITE" id="PS51367">
    <property type="entry name" value="THAUMATIN_2"/>
    <property type="match status" value="1"/>
</dbReference>
<dbReference type="SUPFAM" id="SSF49870">
    <property type="entry name" value="Osmotin, thaumatin-like protein"/>
    <property type="match status" value="1"/>
</dbReference>
<proteinExistence type="predicted"/>
<comment type="caution">
    <text evidence="2">The sequence shown here is derived from an EMBL/GenBank/DDBJ whole genome shotgun (WGS) entry which is preliminary data.</text>
</comment>
<dbReference type="SMART" id="SM00205">
    <property type="entry name" value="THN"/>
    <property type="match status" value="1"/>
</dbReference>
<dbReference type="Gene3D" id="2.60.110.10">
    <property type="entry name" value="Thaumatin"/>
    <property type="match status" value="1"/>
</dbReference>
<feature type="non-terminal residue" evidence="2">
    <location>
        <position position="882"/>
    </location>
</feature>
<organism evidence="2 3">
    <name type="scientific">Rhizoctonia solani</name>
    <dbReference type="NCBI Taxonomy" id="456999"/>
    <lineage>
        <taxon>Eukaryota</taxon>
        <taxon>Fungi</taxon>
        <taxon>Dikarya</taxon>
        <taxon>Basidiomycota</taxon>
        <taxon>Agaricomycotina</taxon>
        <taxon>Agaricomycetes</taxon>
        <taxon>Cantharellales</taxon>
        <taxon>Ceratobasidiaceae</taxon>
        <taxon>Rhizoctonia</taxon>
    </lineage>
</organism>
<dbReference type="PANTHER" id="PTHR31048">
    <property type="entry name" value="OS03G0233200 PROTEIN"/>
    <property type="match status" value="1"/>
</dbReference>
<dbReference type="SUPFAM" id="SSF51735">
    <property type="entry name" value="NAD(P)-binding Rossmann-fold domains"/>
    <property type="match status" value="1"/>
</dbReference>
<dbReference type="Gene3D" id="3.40.50.720">
    <property type="entry name" value="NAD(P)-binding Rossmann-like Domain"/>
    <property type="match status" value="1"/>
</dbReference>
<gene>
    <name evidence="2" type="ORF">RHS03_07204</name>
</gene>
<dbReference type="OrthoDB" id="430315at2759"/>
<evidence type="ECO:0000313" key="3">
    <source>
        <dbReference type="Proteomes" id="UP000602905"/>
    </source>
</evidence>
<feature type="domain" description="3-beta hydroxysteroid dehydrogenase/isomerase" evidence="1">
    <location>
        <begin position="71"/>
        <end position="332"/>
    </location>
</feature>
<accession>A0A8H7HKX4</accession>
<evidence type="ECO:0000313" key="2">
    <source>
        <dbReference type="EMBL" id="KAF8699171.1"/>
    </source>
</evidence>
<dbReference type="InterPro" id="IPR001938">
    <property type="entry name" value="Thaumatin"/>
</dbReference>
<dbReference type="InterPro" id="IPR037176">
    <property type="entry name" value="Osmotin/thaumatin-like_sf"/>
</dbReference>
<name>A0A8H7HKX4_9AGAM</name>
<dbReference type="InterPro" id="IPR036291">
    <property type="entry name" value="NAD(P)-bd_dom_sf"/>
</dbReference>
<dbReference type="Pfam" id="PF00314">
    <property type="entry name" value="Thaumatin"/>
    <property type="match status" value="1"/>
</dbReference>
<dbReference type="EMBL" id="JACYCD010000239">
    <property type="protein sequence ID" value="KAF8699171.1"/>
    <property type="molecule type" value="Genomic_DNA"/>
</dbReference>
<dbReference type="GO" id="GO:0006694">
    <property type="term" value="P:steroid biosynthetic process"/>
    <property type="evidence" value="ECO:0007669"/>
    <property type="project" value="InterPro"/>
</dbReference>
<evidence type="ECO:0000259" key="1">
    <source>
        <dbReference type="Pfam" id="PF01073"/>
    </source>
</evidence>
<dbReference type="Pfam" id="PF01073">
    <property type="entry name" value="3Beta_HSD"/>
    <property type="match status" value="1"/>
</dbReference>
<dbReference type="GO" id="GO:0016616">
    <property type="term" value="F:oxidoreductase activity, acting on the CH-OH group of donors, NAD or NADP as acceptor"/>
    <property type="evidence" value="ECO:0007669"/>
    <property type="project" value="InterPro"/>
</dbReference>